<name>A0A2M7DL55_9BACT</name>
<dbReference type="AlphaFoldDB" id="A0A2M7DL55"/>
<accession>A0A2M7DL55</accession>
<sequence>MFRQCRVINFSITLFFKFLKGLKYKIEKICFLKFRTTSAVSEVFTTERSKNLGGGFRKSRNQIQFVIGCN</sequence>
<comment type="caution">
    <text evidence="1">The sequence shown here is derived from an EMBL/GenBank/DDBJ whole genome shotgun (WGS) entry which is preliminary data.</text>
</comment>
<organism evidence="1 2">
    <name type="scientific">Candidatus Falkowbacteria bacterium CG02_land_8_20_14_3_00_36_14</name>
    <dbReference type="NCBI Taxonomy" id="1974560"/>
    <lineage>
        <taxon>Bacteria</taxon>
        <taxon>Candidatus Falkowiibacteriota</taxon>
    </lineage>
</organism>
<proteinExistence type="predicted"/>
<gene>
    <name evidence="1" type="ORF">COS18_04840</name>
</gene>
<evidence type="ECO:0000313" key="2">
    <source>
        <dbReference type="Proteomes" id="UP000228896"/>
    </source>
</evidence>
<dbReference type="Proteomes" id="UP000228896">
    <property type="component" value="Unassembled WGS sequence"/>
</dbReference>
<reference evidence="2" key="1">
    <citation type="submission" date="2017-09" db="EMBL/GenBank/DDBJ databases">
        <title>Depth-based differentiation of microbial function through sediment-hosted aquifers and enrichment of novel symbionts in the deep terrestrial subsurface.</title>
        <authorList>
            <person name="Probst A.J."/>
            <person name="Ladd B."/>
            <person name="Jarett J.K."/>
            <person name="Geller-Mcgrath D.E."/>
            <person name="Sieber C.M.K."/>
            <person name="Emerson J.B."/>
            <person name="Anantharaman K."/>
            <person name="Thomas B.C."/>
            <person name="Malmstrom R."/>
            <person name="Stieglmeier M."/>
            <person name="Klingl A."/>
            <person name="Woyke T."/>
            <person name="Ryan C.M."/>
            <person name="Banfield J.F."/>
        </authorList>
    </citation>
    <scope>NUCLEOTIDE SEQUENCE [LARGE SCALE GENOMIC DNA]</scope>
</reference>
<protein>
    <submittedName>
        <fullName evidence="1">Uncharacterized protein</fullName>
    </submittedName>
</protein>
<evidence type="ECO:0000313" key="1">
    <source>
        <dbReference type="EMBL" id="PIV50516.1"/>
    </source>
</evidence>
<dbReference type="EMBL" id="PETS01000126">
    <property type="protein sequence ID" value="PIV50516.1"/>
    <property type="molecule type" value="Genomic_DNA"/>
</dbReference>